<organism evidence="1 2">
    <name type="scientific">Streptomyces tsukubensis</name>
    <dbReference type="NCBI Taxonomy" id="83656"/>
    <lineage>
        <taxon>Bacteria</taxon>
        <taxon>Bacillati</taxon>
        <taxon>Actinomycetota</taxon>
        <taxon>Actinomycetes</taxon>
        <taxon>Kitasatosporales</taxon>
        <taxon>Streptomycetaceae</taxon>
        <taxon>Streptomyces</taxon>
    </lineage>
</organism>
<protein>
    <submittedName>
        <fullName evidence="1">Uncharacterized protein</fullName>
    </submittedName>
</protein>
<dbReference type="EMBL" id="MVFC01000009">
    <property type="protein sequence ID" value="OON79649.1"/>
    <property type="molecule type" value="Genomic_DNA"/>
</dbReference>
<dbReference type="AlphaFoldDB" id="A0A1V4A9A7"/>
<evidence type="ECO:0000313" key="2">
    <source>
        <dbReference type="Proteomes" id="UP000190539"/>
    </source>
</evidence>
<sequence length="94" mass="10256">MDVWRLSSAPARDDNDRMVKRRVRPSEIDLRGVTASGARQTIALPAVRGGYEKPTGDSVVLPAEALRDHGRDVGDQARLRWGNGDVSTMRVVGS</sequence>
<accession>A0A1V4A9A7</accession>
<proteinExistence type="predicted"/>
<name>A0A1V4A9A7_9ACTN</name>
<evidence type="ECO:0000313" key="1">
    <source>
        <dbReference type="EMBL" id="OON79649.1"/>
    </source>
</evidence>
<reference evidence="1 2" key="1">
    <citation type="submission" date="2017-02" db="EMBL/GenBank/DDBJ databases">
        <title>Draft Genome Sequence of Streptomyces tsukubaensis F601, a Producer of the immunosuppressant tacrolimus FK506.</title>
        <authorList>
            <person name="Zong G."/>
            <person name="Zhong C."/>
            <person name="Fu J."/>
            <person name="Qin R."/>
            <person name="Cao G."/>
        </authorList>
    </citation>
    <scope>NUCLEOTIDE SEQUENCE [LARGE SCALE GENOMIC DNA]</scope>
    <source>
        <strain evidence="1 2">F601</strain>
    </source>
</reference>
<dbReference type="RefSeq" id="WP_077968111.1">
    <property type="nucleotide sequence ID" value="NZ_CP045178.1"/>
</dbReference>
<dbReference type="Proteomes" id="UP000190539">
    <property type="component" value="Unassembled WGS sequence"/>
</dbReference>
<gene>
    <name evidence="1" type="ORF">B1H18_13850</name>
</gene>
<keyword evidence="2" id="KW-1185">Reference proteome</keyword>
<dbReference type="OrthoDB" id="3223244at2"/>
<comment type="caution">
    <text evidence="1">The sequence shown here is derived from an EMBL/GenBank/DDBJ whole genome shotgun (WGS) entry which is preliminary data.</text>
</comment>